<dbReference type="GO" id="GO:0004029">
    <property type="term" value="F:aldehyde dehydrogenase (NAD+) activity"/>
    <property type="evidence" value="ECO:0007669"/>
    <property type="project" value="TreeGrafter"/>
</dbReference>
<gene>
    <name evidence="2" type="ORF">TRAPUB_6133</name>
</gene>
<sequence>MSSEKTCIFITGATGYIGGAVLERLLKHPSASTFDITALVRNEDKARILESKFPVKVVRGTHQDFDKLEALAENAHVVYHCADSDDVPLAKALLSGLRKRHANTGDLPILIHTSGASVVTDDARGEYAAGIVYSDLNVEQLKSIPATNMHRNVDLLVLEADTQGYARSYIVFPSTIYGIAEGALFDAGVSNRHSIQIPSLIKAALARNHAGMVGKGQARWPDVHIDDVADLYIVLFDAIVSGRSGHGWEGFYFGENGEHSWYQISRAIGDALVAFGISKDPEPTAFTAEELAEYFGAESVSRYYSGSNSRLKGDRGRAIGWKPKYTTEDLLRSIRPEVGAFVQLQQGHKA</sequence>
<proteinExistence type="predicted"/>
<reference evidence="2 3" key="1">
    <citation type="submission" date="2016-10" db="EMBL/GenBank/DDBJ databases">
        <title>Genome sequence of the basidiomycete white-rot fungus Trametes pubescens.</title>
        <authorList>
            <person name="Makela M.R."/>
            <person name="Granchi Z."/>
            <person name="Peng M."/>
            <person name="De Vries R.P."/>
            <person name="Grigoriev I."/>
            <person name="Riley R."/>
            <person name="Hilden K."/>
        </authorList>
    </citation>
    <scope>NUCLEOTIDE SEQUENCE [LARGE SCALE GENOMIC DNA]</scope>
    <source>
        <strain evidence="2 3">FBCC735</strain>
    </source>
</reference>
<dbReference type="PANTHER" id="PTHR48079:SF6">
    <property type="entry name" value="NAD(P)-BINDING DOMAIN-CONTAINING PROTEIN-RELATED"/>
    <property type="match status" value="1"/>
</dbReference>
<dbReference type="OMA" id="RGTHQDF"/>
<name>A0A1M2V701_TRAPU</name>
<dbReference type="STRING" id="154538.A0A1M2V701"/>
<dbReference type="OrthoDB" id="2130169at2759"/>
<accession>A0A1M2V701</accession>
<comment type="caution">
    <text evidence="2">The sequence shown here is derived from an EMBL/GenBank/DDBJ whole genome shotgun (WGS) entry which is preliminary data.</text>
</comment>
<dbReference type="InterPro" id="IPR016040">
    <property type="entry name" value="NAD(P)-bd_dom"/>
</dbReference>
<evidence type="ECO:0000313" key="3">
    <source>
        <dbReference type="Proteomes" id="UP000184267"/>
    </source>
</evidence>
<dbReference type="Gene3D" id="3.40.50.720">
    <property type="entry name" value="NAD(P)-binding Rossmann-like Domain"/>
    <property type="match status" value="1"/>
</dbReference>
<dbReference type="Proteomes" id="UP000184267">
    <property type="component" value="Unassembled WGS sequence"/>
</dbReference>
<dbReference type="InterPro" id="IPR051783">
    <property type="entry name" value="NAD(P)-dependent_oxidoreduct"/>
</dbReference>
<dbReference type="SUPFAM" id="SSF51735">
    <property type="entry name" value="NAD(P)-binding Rossmann-fold domains"/>
    <property type="match status" value="1"/>
</dbReference>
<organism evidence="2 3">
    <name type="scientific">Trametes pubescens</name>
    <name type="common">White-rot fungus</name>
    <dbReference type="NCBI Taxonomy" id="154538"/>
    <lineage>
        <taxon>Eukaryota</taxon>
        <taxon>Fungi</taxon>
        <taxon>Dikarya</taxon>
        <taxon>Basidiomycota</taxon>
        <taxon>Agaricomycotina</taxon>
        <taxon>Agaricomycetes</taxon>
        <taxon>Polyporales</taxon>
        <taxon>Polyporaceae</taxon>
        <taxon>Trametes</taxon>
    </lineage>
</organism>
<feature type="domain" description="NAD(P)-binding" evidence="1">
    <location>
        <begin position="12"/>
        <end position="95"/>
    </location>
</feature>
<evidence type="ECO:0000259" key="1">
    <source>
        <dbReference type="Pfam" id="PF13460"/>
    </source>
</evidence>
<protein>
    <recommendedName>
        <fullName evidence="1">NAD(P)-binding domain-containing protein</fullName>
    </recommendedName>
</protein>
<dbReference type="Pfam" id="PF13460">
    <property type="entry name" value="NAD_binding_10"/>
    <property type="match status" value="1"/>
</dbReference>
<evidence type="ECO:0000313" key="2">
    <source>
        <dbReference type="EMBL" id="OJT03266.1"/>
    </source>
</evidence>
<dbReference type="GO" id="GO:0005737">
    <property type="term" value="C:cytoplasm"/>
    <property type="evidence" value="ECO:0007669"/>
    <property type="project" value="TreeGrafter"/>
</dbReference>
<dbReference type="EMBL" id="MNAD01001620">
    <property type="protein sequence ID" value="OJT03266.1"/>
    <property type="molecule type" value="Genomic_DNA"/>
</dbReference>
<dbReference type="AlphaFoldDB" id="A0A1M2V701"/>
<keyword evidence="3" id="KW-1185">Reference proteome</keyword>
<dbReference type="InterPro" id="IPR036291">
    <property type="entry name" value="NAD(P)-bd_dom_sf"/>
</dbReference>
<dbReference type="PANTHER" id="PTHR48079">
    <property type="entry name" value="PROTEIN YEEZ"/>
    <property type="match status" value="1"/>
</dbReference>